<evidence type="ECO:0000259" key="2">
    <source>
        <dbReference type="PROSITE" id="PS50835"/>
    </source>
</evidence>
<dbReference type="PROSITE" id="PS50835">
    <property type="entry name" value="IG_LIKE"/>
    <property type="match status" value="1"/>
</dbReference>
<feature type="transmembrane region" description="Helical" evidence="1">
    <location>
        <begin position="254"/>
        <end position="275"/>
    </location>
</feature>
<proteinExistence type="predicted"/>
<reference evidence="3" key="3">
    <citation type="submission" date="2025-09" db="UniProtKB">
        <authorList>
            <consortium name="Ensembl"/>
        </authorList>
    </citation>
    <scope>IDENTIFICATION</scope>
</reference>
<keyword evidence="1" id="KW-1133">Transmembrane helix</keyword>
<dbReference type="InterPro" id="IPR007110">
    <property type="entry name" value="Ig-like_dom"/>
</dbReference>
<feature type="domain" description="Ig-like" evidence="2">
    <location>
        <begin position="150"/>
        <end position="234"/>
    </location>
</feature>
<evidence type="ECO:0000313" key="3">
    <source>
        <dbReference type="Ensembl" id="ENSPNAP00000034944.2"/>
    </source>
</evidence>
<name>A0A3B4EI19_PYGNA</name>
<reference evidence="3 4" key="1">
    <citation type="submission" date="2020-10" db="EMBL/GenBank/DDBJ databases">
        <title>Pygocentrus nattereri (red-bellied piranha) genome, fPygNat1, primary haplotype.</title>
        <authorList>
            <person name="Myers G."/>
            <person name="Meyer A."/>
            <person name="Karagic N."/>
            <person name="Pippel M."/>
            <person name="Winkler S."/>
            <person name="Tracey A."/>
            <person name="Wood J."/>
            <person name="Formenti G."/>
            <person name="Howe K."/>
            <person name="Fedrigo O."/>
            <person name="Jarvis E.D."/>
        </authorList>
    </citation>
    <scope>NUCLEOTIDE SEQUENCE [LARGE SCALE GENOMIC DNA]</scope>
</reference>
<dbReference type="Gene3D" id="2.60.40.10">
    <property type="entry name" value="Immunoglobulins"/>
    <property type="match status" value="2"/>
</dbReference>
<dbReference type="PANTHER" id="PTHR21063">
    <property type="entry name" value="LFA-3"/>
    <property type="match status" value="1"/>
</dbReference>
<organism evidence="3 4">
    <name type="scientific">Pygocentrus nattereri</name>
    <name type="common">Red-bellied piranha</name>
    <dbReference type="NCBI Taxonomy" id="42514"/>
    <lineage>
        <taxon>Eukaryota</taxon>
        <taxon>Metazoa</taxon>
        <taxon>Chordata</taxon>
        <taxon>Craniata</taxon>
        <taxon>Vertebrata</taxon>
        <taxon>Euteleostomi</taxon>
        <taxon>Actinopterygii</taxon>
        <taxon>Neopterygii</taxon>
        <taxon>Teleostei</taxon>
        <taxon>Ostariophysi</taxon>
        <taxon>Characiformes</taxon>
        <taxon>Characoidei</taxon>
        <taxon>Pygocentrus</taxon>
    </lineage>
</organism>
<dbReference type="AlphaFoldDB" id="A0A3B4EI19"/>
<dbReference type="SUPFAM" id="SSF48726">
    <property type="entry name" value="Immunoglobulin"/>
    <property type="match status" value="2"/>
</dbReference>
<evidence type="ECO:0000313" key="4">
    <source>
        <dbReference type="Proteomes" id="UP001501920"/>
    </source>
</evidence>
<dbReference type="STRING" id="42514.ENSPNAP00000034944"/>
<dbReference type="InterPro" id="IPR036179">
    <property type="entry name" value="Ig-like_dom_sf"/>
</dbReference>
<dbReference type="Pfam" id="PF07686">
    <property type="entry name" value="V-set"/>
    <property type="match status" value="1"/>
</dbReference>
<accession>A0A3B4EI19</accession>
<dbReference type="PANTHER" id="PTHR21063:SF4">
    <property type="entry name" value="CD48 ANTIGEN-RELATED"/>
    <property type="match status" value="1"/>
</dbReference>
<reference evidence="3" key="2">
    <citation type="submission" date="2025-08" db="UniProtKB">
        <authorList>
            <consortium name="Ensembl"/>
        </authorList>
    </citation>
    <scope>IDENTIFICATION</scope>
</reference>
<keyword evidence="1" id="KW-0472">Membrane</keyword>
<dbReference type="Ensembl" id="ENSPNAT00000027293.2">
    <property type="protein sequence ID" value="ENSPNAP00000034944.2"/>
    <property type="gene ID" value="ENSPNAG00000031811.1"/>
</dbReference>
<keyword evidence="4" id="KW-1185">Reference proteome</keyword>
<sequence>RRKFITSVESDHAKVKRCSFLGCSCPWKGFACLLCSAGGEVVRLQELEGNTVTIHTGLTEAQSDAHILWFYGPENAEIKIVNSESFEGKIITNYYSQIFRDSLQLNRTSGSLTIRNISREDSGVYKLQIITGISLDWNYSVDVYAPVLKPVIRNQAEKRSVSLRESCSPLCSVENGKDVSLSWYEERERISSISSSDSSERLYLPLNKTNPDCSTYTCVAANPVSTQTTQLNITNICIKTVSGTKGPRDLSKSLAAVLTPVGLIVALLILFLWIWKKKTSNKARDAAGFTTSVVFHYFIIIICFLFVCYFVLYIAQYTVLSFVCSL</sequence>
<dbReference type="InterPro" id="IPR013106">
    <property type="entry name" value="Ig_V-set"/>
</dbReference>
<dbReference type="GeneTree" id="ENSGT01050000244806"/>
<feature type="transmembrane region" description="Helical" evidence="1">
    <location>
        <begin position="295"/>
        <end position="315"/>
    </location>
</feature>
<keyword evidence="1" id="KW-0812">Transmembrane</keyword>
<evidence type="ECO:0000256" key="1">
    <source>
        <dbReference type="SAM" id="Phobius"/>
    </source>
</evidence>
<dbReference type="InterPro" id="IPR013783">
    <property type="entry name" value="Ig-like_fold"/>
</dbReference>
<dbReference type="Proteomes" id="UP001501920">
    <property type="component" value="Chromosome 22"/>
</dbReference>
<protein>
    <recommendedName>
        <fullName evidence="2">Ig-like domain-containing protein</fullName>
    </recommendedName>
</protein>
<dbReference type="OMA" id="DITRDCT"/>